<evidence type="ECO:0000256" key="2">
    <source>
        <dbReference type="SAM" id="Phobius"/>
    </source>
</evidence>
<dbReference type="AlphaFoldDB" id="A0A402AVD4"/>
<keyword evidence="2" id="KW-0472">Membrane</keyword>
<feature type="transmembrane region" description="Helical" evidence="2">
    <location>
        <begin position="165"/>
        <end position="181"/>
    </location>
</feature>
<feature type="transmembrane region" description="Helical" evidence="2">
    <location>
        <begin position="221"/>
        <end position="240"/>
    </location>
</feature>
<feature type="compositionally biased region" description="Polar residues" evidence="1">
    <location>
        <begin position="10"/>
        <end position="28"/>
    </location>
</feature>
<organism evidence="3 4">
    <name type="scientific">Dictyobacter kobayashii</name>
    <dbReference type="NCBI Taxonomy" id="2014872"/>
    <lineage>
        <taxon>Bacteria</taxon>
        <taxon>Bacillati</taxon>
        <taxon>Chloroflexota</taxon>
        <taxon>Ktedonobacteria</taxon>
        <taxon>Ktedonobacterales</taxon>
        <taxon>Dictyobacteraceae</taxon>
        <taxon>Dictyobacter</taxon>
    </lineage>
</organism>
<feature type="transmembrane region" description="Helical" evidence="2">
    <location>
        <begin position="74"/>
        <end position="94"/>
    </location>
</feature>
<evidence type="ECO:0000313" key="3">
    <source>
        <dbReference type="EMBL" id="GCE23047.1"/>
    </source>
</evidence>
<feature type="transmembrane region" description="Helical" evidence="2">
    <location>
        <begin position="47"/>
        <end position="68"/>
    </location>
</feature>
<dbReference type="InterPro" id="IPR007136">
    <property type="entry name" value="DUF347"/>
</dbReference>
<keyword evidence="2" id="KW-1133">Transmembrane helix</keyword>
<keyword evidence="4" id="KW-1185">Reference proteome</keyword>
<feature type="transmembrane region" description="Helical" evidence="2">
    <location>
        <begin position="252"/>
        <end position="273"/>
    </location>
</feature>
<name>A0A402AVD4_9CHLR</name>
<accession>A0A402AVD4</accession>
<keyword evidence="2" id="KW-0812">Transmembrane</keyword>
<comment type="caution">
    <text evidence="3">The sequence shown here is derived from an EMBL/GenBank/DDBJ whole genome shotgun (WGS) entry which is preliminary data.</text>
</comment>
<feature type="transmembrane region" description="Helical" evidence="2">
    <location>
        <begin position="193"/>
        <end position="214"/>
    </location>
</feature>
<feature type="transmembrane region" description="Helical" evidence="2">
    <location>
        <begin position="128"/>
        <end position="149"/>
    </location>
</feature>
<dbReference type="Pfam" id="PF03988">
    <property type="entry name" value="DUF347"/>
    <property type="match status" value="4"/>
</dbReference>
<gene>
    <name evidence="3" type="ORF">KDK_68470</name>
</gene>
<dbReference type="Proteomes" id="UP000287188">
    <property type="component" value="Unassembled WGS sequence"/>
</dbReference>
<sequence>MSKTIPPHQPNTNPQLDKPISSATGSNVAQPTHPVLNVMRKVPEITVFFWIIKLLTTAMGEVTSDYLAHQLDPIIAVALGGIGLLVALILQFAVRRYVPWIYWLAVVMVAIFGTMAADVLHVGFGVPYLVSTTLFLVALVVIFLLWYLTEKTLSIHSIYTRRRELFYWATVMATFALGTAAGDMTASTFNLGYLASGVLFAVLIAIPALAYWLFGLNEIVAFWLAYILTRPLGASFADWVGRSRDLGGLGLGTGQVSLVLTVLIVIFVGYLTVTHKDIKGEQR</sequence>
<proteinExistence type="predicted"/>
<dbReference type="RefSeq" id="WP_246035647.1">
    <property type="nucleotide sequence ID" value="NZ_BIFS01000002.1"/>
</dbReference>
<feature type="region of interest" description="Disordered" evidence="1">
    <location>
        <begin position="1"/>
        <end position="28"/>
    </location>
</feature>
<evidence type="ECO:0000256" key="1">
    <source>
        <dbReference type="SAM" id="MobiDB-lite"/>
    </source>
</evidence>
<reference evidence="4" key="1">
    <citation type="submission" date="2018-12" db="EMBL/GenBank/DDBJ databases">
        <title>Tengunoibacter tsumagoiensis gen. nov., sp. nov., Dictyobacter kobayashii sp. nov., D. alpinus sp. nov., and D. joshuensis sp. nov. and description of Dictyobacteraceae fam. nov. within the order Ktedonobacterales isolated from Tengu-no-mugimeshi.</title>
        <authorList>
            <person name="Wang C.M."/>
            <person name="Zheng Y."/>
            <person name="Sakai Y."/>
            <person name="Toyoda A."/>
            <person name="Minakuchi Y."/>
            <person name="Abe K."/>
            <person name="Yokota A."/>
            <person name="Yabe S."/>
        </authorList>
    </citation>
    <scope>NUCLEOTIDE SEQUENCE [LARGE SCALE GENOMIC DNA]</scope>
    <source>
        <strain evidence="4">Uno11</strain>
    </source>
</reference>
<feature type="transmembrane region" description="Helical" evidence="2">
    <location>
        <begin position="101"/>
        <end position="122"/>
    </location>
</feature>
<evidence type="ECO:0000313" key="4">
    <source>
        <dbReference type="Proteomes" id="UP000287188"/>
    </source>
</evidence>
<protein>
    <submittedName>
        <fullName evidence="3">Membrane protein</fullName>
    </submittedName>
</protein>
<dbReference type="EMBL" id="BIFS01000002">
    <property type="protein sequence ID" value="GCE23047.1"/>
    <property type="molecule type" value="Genomic_DNA"/>
</dbReference>